<dbReference type="PANTHER" id="PTHR46477">
    <property type="entry name" value="CYSTEINE/HISTIDINE-RICH C1 DOMAIN FAMILY PROTEIN"/>
    <property type="match status" value="1"/>
</dbReference>
<evidence type="ECO:0000259" key="2">
    <source>
        <dbReference type="Pfam" id="PF03107"/>
    </source>
</evidence>
<keyword evidence="1" id="KW-0677">Repeat</keyword>
<sequence length="251" mass="28157">MPGLDKQKDKEHPHKLYLETRNGLFTCDGCKELGFGNCYKCPLAICDYVLHVACISENGTPLSNSLFENCKFQFYQKNPSTAAPTCLICAFQIQGRMYHCSERKYSLHPYCATLPMAFSLPGSNMKIKLRRDVKLNFFKSKCLKCGKKSRSSGNVQCLSYVSSDDNLCYHVACMKDVCLDNRKKGYFRPGIPTNEQSKFLALKNLAPKVELSSDGQKSKVLLITFLKLVVYAILGEPFGLISPLFQPLGNS</sequence>
<dbReference type="InterPro" id="IPR046349">
    <property type="entry name" value="C1-like_sf"/>
</dbReference>
<name>A0A8J5YI51_9ROSI</name>
<accession>A0A8J5YI51</accession>
<protein>
    <recommendedName>
        <fullName evidence="2">DC1 domain-containing protein</fullName>
    </recommendedName>
</protein>
<gene>
    <name evidence="3" type="ORF">CXB51_024720</name>
</gene>
<reference evidence="3 4" key="1">
    <citation type="journal article" date="2021" name="bioRxiv">
        <title>The Gossypium anomalum genome as a resource for cotton improvement and evolutionary analysis of hybrid incompatibility.</title>
        <authorList>
            <person name="Grover C.E."/>
            <person name="Yuan D."/>
            <person name="Arick M.A."/>
            <person name="Miller E.R."/>
            <person name="Hu G."/>
            <person name="Peterson D.G."/>
            <person name="Wendel J.F."/>
            <person name="Udall J.A."/>
        </authorList>
    </citation>
    <scope>NUCLEOTIDE SEQUENCE [LARGE SCALE GENOMIC DNA]</scope>
    <source>
        <strain evidence="3">JFW-Udall</strain>
        <tissue evidence="3">Leaf</tissue>
    </source>
</reference>
<evidence type="ECO:0000313" key="4">
    <source>
        <dbReference type="Proteomes" id="UP000701853"/>
    </source>
</evidence>
<dbReference type="AlphaFoldDB" id="A0A8J5YI51"/>
<proteinExistence type="predicted"/>
<evidence type="ECO:0000313" key="3">
    <source>
        <dbReference type="EMBL" id="KAG8480316.1"/>
    </source>
</evidence>
<dbReference type="SUPFAM" id="SSF57889">
    <property type="entry name" value="Cysteine-rich domain"/>
    <property type="match status" value="2"/>
</dbReference>
<organism evidence="3 4">
    <name type="scientific">Gossypium anomalum</name>
    <dbReference type="NCBI Taxonomy" id="47600"/>
    <lineage>
        <taxon>Eukaryota</taxon>
        <taxon>Viridiplantae</taxon>
        <taxon>Streptophyta</taxon>
        <taxon>Embryophyta</taxon>
        <taxon>Tracheophyta</taxon>
        <taxon>Spermatophyta</taxon>
        <taxon>Magnoliopsida</taxon>
        <taxon>eudicotyledons</taxon>
        <taxon>Gunneridae</taxon>
        <taxon>Pentapetalae</taxon>
        <taxon>rosids</taxon>
        <taxon>malvids</taxon>
        <taxon>Malvales</taxon>
        <taxon>Malvaceae</taxon>
        <taxon>Malvoideae</taxon>
        <taxon>Gossypium</taxon>
    </lineage>
</organism>
<dbReference type="OrthoDB" id="1841377at2759"/>
<dbReference type="InterPro" id="IPR004146">
    <property type="entry name" value="DC1"/>
</dbReference>
<dbReference type="Pfam" id="PF03107">
    <property type="entry name" value="C1_2"/>
    <property type="match status" value="1"/>
</dbReference>
<dbReference type="PANTHER" id="PTHR46477:SF14">
    <property type="entry name" value="C1 DOMAIN FAMILY PROTEIN, PUTATIVE-RELATED"/>
    <property type="match status" value="1"/>
</dbReference>
<comment type="caution">
    <text evidence="3">The sequence shown here is derived from an EMBL/GenBank/DDBJ whole genome shotgun (WGS) entry which is preliminary data.</text>
</comment>
<evidence type="ECO:0000256" key="1">
    <source>
        <dbReference type="ARBA" id="ARBA00022737"/>
    </source>
</evidence>
<dbReference type="Proteomes" id="UP000701853">
    <property type="component" value="Chromosome 10"/>
</dbReference>
<feature type="domain" description="DC1" evidence="2">
    <location>
        <begin position="11"/>
        <end position="55"/>
    </location>
</feature>
<dbReference type="EMBL" id="JAHUZN010000010">
    <property type="protein sequence ID" value="KAG8480316.1"/>
    <property type="molecule type" value="Genomic_DNA"/>
</dbReference>
<keyword evidence="4" id="KW-1185">Reference proteome</keyword>